<evidence type="ECO:0000313" key="2">
    <source>
        <dbReference type="EMBL" id="GAA4285641.1"/>
    </source>
</evidence>
<dbReference type="EMBL" id="BAABAZ010000016">
    <property type="protein sequence ID" value="GAA4285641.1"/>
    <property type="molecule type" value="Genomic_DNA"/>
</dbReference>
<feature type="region of interest" description="Disordered" evidence="1">
    <location>
        <begin position="1"/>
        <end position="68"/>
    </location>
</feature>
<keyword evidence="3" id="KW-1185">Reference proteome</keyword>
<organism evidence="2 3">
    <name type="scientific">Brevibacterium daeguense</name>
    <dbReference type="NCBI Taxonomy" id="909936"/>
    <lineage>
        <taxon>Bacteria</taxon>
        <taxon>Bacillati</taxon>
        <taxon>Actinomycetota</taxon>
        <taxon>Actinomycetes</taxon>
        <taxon>Micrococcales</taxon>
        <taxon>Brevibacteriaceae</taxon>
        <taxon>Brevibacterium</taxon>
    </lineage>
</organism>
<evidence type="ECO:0000313" key="3">
    <source>
        <dbReference type="Proteomes" id="UP001501586"/>
    </source>
</evidence>
<feature type="compositionally biased region" description="Basic and acidic residues" evidence="1">
    <location>
        <begin position="59"/>
        <end position="68"/>
    </location>
</feature>
<comment type="caution">
    <text evidence="2">The sequence shown here is derived from an EMBL/GenBank/DDBJ whole genome shotgun (WGS) entry which is preliminary data.</text>
</comment>
<name>A0ABP8EP16_9MICO</name>
<sequence length="68" mass="7517">MLASTIQFSNNHQTPTHTHTNRCDHDQGRQKNTHHTGGLFPQDPTACSPHPTTTTAAGQEKKSVMFHP</sequence>
<gene>
    <name evidence="2" type="ORF">GCM10022261_31720</name>
</gene>
<evidence type="ECO:0000256" key="1">
    <source>
        <dbReference type="SAM" id="MobiDB-lite"/>
    </source>
</evidence>
<proteinExistence type="predicted"/>
<dbReference type="Proteomes" id="UP001501586">
    <property type="component" value="Unassembled WGS sequence"/>
</dbReference>
<reference evidence="3" key="1">
    <citation type="journal article" date="2019" name="Int. J. Syst. Evol. Microbiol.">
        <title>The Global Catalogue of Microorganisms (GCM) 10K type strain sequencing project: providing services to taxonomists for standard genome sequencing and annotation.</title>
        <authorList>
            <consortium name="The Broad Institute Genomics Platform"/>
            <consortium name="The Broad Institute Genome Sequencing Center for Infectious Disease"/>
            <person name="Wu L."/>
            <person name="Ma J."/>
        </authorList>
    </citation>
    <scope>NUCLEOTIDE SEQUENCE [LARGE SCALE GENOMIC DNA]</scope>
    <source>
        <strain evidence="3">JCM 17458</strain>
    </source>
</reference>
<protein>
    <submittedName>
        <fullName evidence="2">Uncharacterized protein</fullName>
    </submittedName>
</protein>
<accession>A0ABP8EP16</accession>